<dbReference type="AlphaFoldDB" id="H1HNL9"/>
<dbReference type="InterPro" id="IPR009614">
    <property type="entry name" value="YoeB_toxin"/>
</dbReference>
<dbReference type="PATRIC" id="fig|999422.3.peg.1856"/>
<organism evidence="8 9">
    <name type="scientific">Segatella maculosa OT 289</name>
    <dbReference type="NCBI Taxonomy" id="999422"/>
    <lineage>
        <taxon>Bacteria</taxon>
        <taxon>Pseudomonadati</taxon>
        <taxon>Bacteroidota</taxon>
        <taxon>Bacteroidia</taxon>
        <taxon>Bacteroidales</taxon>
        <taxon>Prevotellaceae</taxon>
        <taxon>Segatella</taxon>
    </lineage>
</organism>
<evidence type="ECO:0000256" key="2">
    <source>
        <dbReference type="ARBA" id="ARBA00022649"/>
    </source>
</evidence>
<accession>H1HNL9</accession>
<comment type="caution">
    <text evidence="8">The sequence shown here is derived from an EMBL/GenBank/DDBJ whole genome shotgun (WGS) entry which is preliminary data.</text>
</comment>
<dbReference type="SUPFAM" id="SSF143011">
    <property type="entry name" value="RelE-like"/>
    <property type="match status" value="1"/>
</dbReference>
<keyword evidence="7" id="KW-1133">Transmembrane helix</keyword>
<evidence type="ECO:0000256" key="3">
    <source>
        <dbReference type="ARBA" id="ARBA00022722"/>
    </source>
</evidence>
<dbReference type="PANTHER" id="PTHR38039:SF1">
    <property type="entry name" value="TOXIN YOEB"/>
    <property type="match status" value="1"/>
</dbReference>
<dbReference type="STRING" id="999422.HMPREF9944_01763"/>
<dbReference type="NCBIfam" id="TIGR02116">
    <property type="entry name" value="toxin_Txe_YoeB"/>
    <property type="match status" value="1"/>
</dbReference>
<keyword evidence="7" id="KW-0812">Transmembrane</keyword>
<dbReference type="RefSeq" id="WP_008565763.1">
    <property type="nucleotide sequence ID" value="NZ_JH594505.1"/>
</dbReference>
<keyword evidence="3" id="KW-0540">Nuclease</keyword>
<dbReference type="EMBL" id="AGEK01000030">
    <property type="protein sequence ID" value="EHO68898.1"/>
    <property type="molecule type" value="Genomic_DNA"/>
</dbReference>
<evidence type="ECO:0000256" key="5">
    <source>
        <dbReference type="ARBA" id="ARBA00022801"/>
    </source>
</evidence>
<keyword evidence="7" id="KW-0472">Membrane</keyword>
<reference evidence="8 9" key="1">
    <citation type="submission" date="2011-12" db="EMBL/GenBank/DDBJ databases">
        <title>The Genome Sequence of Prevotella maculosa OT 289.</title>
        <authorList>
            <consortium name="The Broad Institute Genome Sequencing Platform"/>
            <person name="Earl A."/>
            <person name="Ward D."/>
            <person name="Feldgarden M."/>
            <person name="Gevers D."/>
            <person name="Izard J."/>
            <person name="Blanton J.M."/>
            <person name="Mathney J."/>
            <person name="Tanner A.C."/>
            <person name="Dewhirst F.E."/>
            <person name="Young S.K."/>
            <person name="Zeng Q."/>
            <person name="Gargeya S."/>
            <person name="Fitzgerald M."/>
            <person name="Haas B."/>
            <person name="Abouelleil A."/>
            <person name="Alvarado L."/>
            <person name="Arachchi H.M."/>
            <person name="Berlin A."/>
            <person name="Chapman S.B."/>
            <person name="Gearin G."/>
            <person name="Goldberg J."/>
            <person name="Griggs A."/>
            <person name="Gujja S."/>
            <person name="Hansen M."/>
            <person name="Heiman D."/>
            <person name="Howarth C."/>
            <person name="Larimer J."/>
            <person name="Lui A."/>
            <person name="MacDonald P.J.P."/>
            <person name="McCowen C."/>
            <person name="Montmayeur A."/>
            <person name="Murphy C."/>
            <person name="Neiman D."/>
            <person name="Pearson M."/>
            <person name="Priest M."/>
            <person name="Roberts A."/>
            <person name="Saif S."/>
            <person name="Shea T."/>
            <person name="Sisk P."/>
            <person name="Stolte C."/>
            <person name="Sykes S."/>
            <person name="Wortman J."/>
            <person name="Nusbaum C."/>
            <person name="Birren B."/>
        </authorList>
    </citation>
    <scope>NUCLEOTIDE SEQUENCE [LARGE SCALE GENOMIC DNA]</scope>
    <source>
        <strain evidence="8 9">OT 289</strain>
    </source>
</reference>
<dbReference type="Pfam" id="PF06769">
    <property type="entry name" value="YoeB_toxin"/>
    <property type="match status" value="1"/>
</dbReference>
<keyword evidence="5" id="KW-0378">Hydrolase</keyword>
<evidence type="ECO:0000256" key="1">
    <source>
        <dbReference type="ARBA" id="ARBA00008172"/>
    </source>
</evidence>
<keyword evidence="9" id="KW-1185">Reference proteome</keyword>
<evidence type="ECO:0000256" key="7">
    <source>
        <dbReference type="SAM" id="Phobius"/>
    </source>
</evidence>
<gene>
    <name evidence="8" type="ORF">HMPREF9944_01763</name>
</gene>
<evidence type="ECO:0000256" key="6">
    <source>
        <dbReference type="ARBA" id="ARBA00030388"/>
    </source>
</evidence>
<dbReference type="PANTHER" id="PTHR38039">
    <property type="entry name" value="TOXIN YOEB"/>
    <property type="match status" value="1"/>
</dbReference>
<keyword evidence="4" id="KW-0255">Endonuclease</keyword>
<dbReference type="InterPro" id="IPR035093">
    <property type="entry name" value="RelE/ParE_toxin_dom_sf"/>
</dbReference>
<dbReference type="GO" id="GO:0004519">
    <property type="term" value="F:endonuclease activity"/>
    <property type="evidence" value="ECO:0007669"/>
    <property type="project" value="UniProtKB-KW"/>
</dbReference>
<name>H1HNL9_9BACT</name>
<keyword evidence="2" id="KW-1277">Toxin-antitoxin system</keyword>
<dbReference type="Proteomes" id="UP000003167">
    <property type="component" value="Unassembled WGS sequence"/>
</dbReference>
<proteinExistence type="inferred from homology"/>
<dbReference type="GO" id="GO:0016787">
    <property type="term" value="F:hydrolase activity"/>
    <property type="evidence" value="ECO:0007669"/>
    <property type="project" value="UniProtKB-KW"/>
</dbReference>
<evidence type="ECO:0000313" key="8">
    <source>
        <dbReference type="EMBL" id="EHO68898.1"/>
    </source>
</evidence>
<comment type="similarity">
    <text evidence="1">Belongs to the YoeB family.</text>
</comment>
<dbReference type="GO" id="GO:0006401">
    <property type="term" value="P:RNA catabolic process"/>
    <property type="evidence" value="ECO:0007669"/>
    <property type="project" value="InterPro"/>
</dbReference>
<sequence>MEIVLLEQARRDRDYWKRTGNKQIMRRISALLADIVEHPFTGIGKPEPLKGPLQGKWSRRIDKEHRLVYSVANGMIYVYVFSLRFHYAR</sequence>
<protein>
    <recommendedName>
        <fullName evidence="6">Putative mRNA interferase YoeB</fullName>
    </recommendedName>
</protein>
<evidence type="ECO:0000256" key="4">
    <source>
        <dbReference type="ARBA" id="ARBA00022759"/>
    </source>
</evidence>
<feature type="transmembrane region" description="Helical" evidence="7">
    <location>
        <begin position="67"/>
        <end position="87"/>
    </location>
</feature>
<dbReference type="HOGENOM" id="CLU_169492_2_2_10"/>
<dbReference type="Gene3D" id="3.30.2310.20">
    <property type="entry name" value="RelE-like"/>
    <property type="match status" value="1"/>
</dbReference>
<evidence type="ECO:0000313" key="9">
    <source>
        <dbReference type="Proteomes" id="UP000003167"/>
    </source>
</evidence>
<dbReference type="OrthoDB" id="9801102at2"/>